<feature type="transmembrane region" description="Helical" evidence="11">
    <location>
        <begin position="181"/>
        <end position="202"/>
    </location>
</feature>
<protein>
    <recommendedName>
        <fullName evidence="11">ER lumen protein-retaining receptor</fullName>
    </recommendedName>
</protein>
<feature type="transmembrane region" description="Helical" evidence="11">
    <location>
        <begin position="53"/>
        <end position="73"/>
    </location>
</feature>
<dbReference type="EMBL" id="BEYU01000061">
    <property type="protein sequence ID" value="GBG29609.1"/>
    <property type="molecule type" value="Genomic_DNA"/>
</dbReference>
<comment type="caution">
    <text evidence="13">The sequence shown here is derived from an EMBL/GenBank/DDBJ whole genome shotgun (WGS) entry which is preliminary data.</text>
</comment>
<dbReference type="InParanoid" id="A0A2R5GGZ3"/>
<evidence type="ECO:0000256" key="6">
    <source>
        <dbReference type="ARBA" id="ARBA00022892"/>
    </source>
</evidence>
<keyword evidence="5 11" id="KW-0256">Endoplasmic reticulum</keyword>
<dbReference type="PRINTS" id="PR00660">
    <property type="entry name" value="ERLUMENR"/>
</dbReference>
<comment type="subcellular location">
    <subcellularLocation>
        <location evidence="1 11">Endoplasmic reticulum membrane</location>
        <topology evidence="1 11">Multi-pass membrane protein</topology>
    </subcellularLocation>
</comment>
<keyword evidence="14" id="KW-1185">Reference proteome</keyword>
<evidence type="ECO:0000256" key="7">
    <source>
        <dbReference type="ARBA" id="ARBA00022927"/>
    </source>
</evidence>
<reference evidence="13 14" key="1">
    <citation type="submission" date="2017-12" db="EMBL/GenBank/DDBJ databases">
        <title>Sequencing, de novo assembly and annotation of complete genome of a new Thraustochytrid species, strain FCC1311.</title>
        <authorList>
            <person name="Sedici K."/>
            <person name="Godart F."/>
            <person name="Aiese Cigliano R."/>
            <person name="Sanseverino W."/>
            <person name="Barakat M."/>
            <person name="Ortet P."/>
            <person name="Marechal E."/>
            <person name="Cagnac O."/>
            <person name="Amato A."/>
        </authorList>
    </citation>
    <scope>NUCLEOTIDE SEQUENCE [LARGE SCALE GENOMIC DNA]</scope>
</reference>
<evidence type="ECO:0000313" key="13">
    <source>
        <dbReference type="EMBL" id="GBG29609.1"/>
    </source>
</evidence>
<keyword evidence="3 11" id="KW-0813">Transport</keyword>
<keyword evidence="6" id="KW-0931">ER-Golgi transport</keyword>
<keyword evidence="10 11" id="KW-0675">Receptor</keyword>
<gene>
    <name evidence="13" type="ORF">FCC1311_058302</name>
</gene>
<dbReference type="PROSITE" id="PS00952">
    <property type="entry name" value="ER_LUMEN_RECEPTOR_2"/>
    <property type="match status" value="1"/>
</dbReference>
<name>A0A2R5GGZ3_9STRA</name>
<dbReference type="GO" id="GO:0016192">
    <property type="term" value="P:vesicle-mediated transport"/>
    <property type="evidence" value="ECO:0007669"/>
    <property type="project" value="UniProtKB-KW"/>
</dbReference>
<dbReference type="GO" id="GO:0006621">
    <property type="term" value="P:protein retention in ER lumen"/>
    <property type="evidence" value="ECO:0007669"/>
    <property type="project" value="InterPro"/>
</dbReference>
<dbReference type="InterPro" id="IPR000133">
    <property type="entry name" value="ER_ret_rcpt"/>
</dbReference>
<organism evidence="13 14">
    <name type="scientific">Hondaea fermentalgiana</name>
    <dbReference type="NCBI Taxonomy" id="2315210"/>
    <lineage>
        <taxon>Eukaryota</taxon>
        <taxon>Sar</taxon>
        <taxon>Stramenopiles</taxon>
        <taxon>Bigyra</taxon>
        <taxon>Labyrinthulomycetes</taxon>
        <taxon>Thraustochytrida</taxon>
        <taxon>Thraustochytriidae</taxon>
        <taxon>Hondaea</taxon>
    </lineage>
</organism>
<feature type="signal peptide" evidence="12">
    <location>
        <begin position="1"/>
        <end position="22"/>
    </location>
</feature>
<dbReference type="GO" id="GO:0015031">
    <property type="term" value="P:protein transport"/>
    <property type="evidence" value="ECO:0007669"/>
    <property type="project" value="UniProtKB-KW"/>
</dbReference>
<evidence type="ECO:0000256" key="3">
    <source>
        <dbReference type="ARBA" id="ARBA00022448"/>
    </source>
</evidence>
<dbReference type="GO" id="GO:0005789">
    <property type="term" value="C:endoplasmic reticulum membrane"/>
    <property type="evidence" value="ECO:0007669"/>
    <property type="project" value="UniProtKB-SubCell"/>
</dbReference>
<keyword evidence="12" id="KW-0732">Signal</keyword>
<comment type="caution">
    <text evidence="11">Lacks conserved residue(s) required for the propagation of feature annotation.</text>
</comment>
<evidence type="ECO:0000256" key="9">
    <source>
        <dbReference type="ARBA" id="ARBA00023136"/>
    </source>
</evidence>
<dbReference type="Proteomes" id="UP000241890">
    <property type="component" value="Unassembled WGS sequence"/>
</dbReference>
<evidence type="ECO:0000256" key="2">
    <source>
        <dbReference type="ARBA" id="ARBA00010120"/>
    </source>
</evidence>
<dbReference type="Pfam" id="PF00810">
    <property type="entry name" value="ER_lumen_recept"/>
    <property type="match status" value="1"/>
</dbReference>
<dbReference type="PROSITE" id="PS00951">
    <property type="entry name" value="ER_LUMEN_RECEPTOR_1"/>
    <property type="match status" value="1"/>
</dbReference>
<evidence type="ECO:0000256" key="5">
    <source>
        <dbReference type="ARBA" id="ARBA00022824"/>
    </source>
</evidence>
<dbReference type="GO" id="GO:0046923">
    <property type="term" value="F:ER retention sequence binding"/>
    <property type="evidence" value="ECO:0007669"/>
    <property type="project" value="InterPro"/>
</dbReference>
<evidence type="ECO:0000256" key="11">
    <source>
        <dbReference type="RuleBase" id="RU000634"/>
    </source>
</evidence>
<feature type="transmembrane region" description="Helical" evidence="11">
    <location>
        <begin position="117"/>
        <end position="135"/>
    </location>
</feature>
<evidence type="ECO:0000313" key="14">
    <source>
        <dbReference type="Proteomes" id="UP000241890"/>
    </source>
</evidence>
<evidence type="ECO:0000256" key="4">
    <source>
        <dbReference type="ARBA" id="ARBA00022692"/>
    </source>
</evidence>
<feature type="transmembrane region" description="Helical" evidence="11">
    <location>
        <begin position="93"/>
        <end position="111"/>
    </location>
</feature>
<accession>A0A2R5GGZ3</accession>
<sequence length="214" mass="25249">MVHLASFAVLFLKMLSSRSVEGISLKTQELYLLVFVTRYLDLFHIPTFTFLHVYNTCMKIIYIAASATIVYYIRRKNPWKASYKKQEDSFMHLQFAIAPCAALALLIHSEFTIVELFWTFSIYLEAVAIMPQLILMQRFGNVENLTANYVACLGAYRALYILNWIYRLYYEDHYHSSKATWIVWISGVVQTALYCDFFYYYALSKWYNKTMLPQ</sequence>
<evidence type="ECO:0000256" key="8">
    <source>
        <dbReference type="ARBA" id="ARBA00022989"/>
    </source>
</evidence>
<dbReference type="OrthoDB" id="7694678at2759"/>
<evidence type="ECO:0000256" key="10">
    <source>
        <dbReference type="ARBA" id="ARBA00023170"/>
    </source>
</evidence>
<comment type="similarity">
    <text evidence="2 11">Belongs to the ERD2 family.</text>
</comment>
<dbReference type="FunCoup" id="A0A2R5GGZ3">
    <property type="interactions" value="108"/>
</dbReference>
<dbReference type="PANTHER" id="PTHR10585">
    <property type="entry name" value="ER LUMEN PROTEIN RETAINING RECEPTOR"/>
    <property type="match status" value="1"/>
</dbReference>
<dbReference type="AlphaFoldDB" id="A0A2R5GGZ3"/>
<keyword evidence="7 11" id="KW-0653">Protein transport</keyword>
<evidence type="ECO:0000256" key="12">
    <source>
        <dbReference type="SAM" id="SignalP"/>
    </source>
</evidence>
<evidence type="ECO:0000256" key="1">
    <source>
        <dbReference type="ARBA" id="ARBA00004477"/>
    </source>
</evidence>
<feature type="transmembrane region" description="Helical" evidence="11">
    <location>
        <begin position="147"/>
        <end position="169"/>
    </location>
</feature>
<feature type="chain" id="PRO_5015316707" description="ER lumen protein-retaining receptor" evidence="12">
    <location>
        <begin position="23"/>
        <end position="214"/>
    </location>
</feature>
<proteinExistence type="inferred from homology"/>
<keyword evidence="9 11" id="KW-0472">Membrane</keyword>
<keyword evidence="8 11" id="KW-1133">Transmembrane helix</keyword>
<keyword evidence="4 11" id="KW-0812">Transmembrane</keyword>